<reference evidence="6" key="1">
    <citation type="submission" date="2017-09" db="EMBL/GenBank/DDBJ databases">
        <title>Depth-based differentiation of microbial function through sediment-hosted aquifers and enrichment of novel symbionts in the deep terrestrial subsurface.</title>
        <authorList>
            <person name="Probst A.J."/>
            <person name="Ladd B."/>
            <person name="Jarett J.K."/>
            <person name="Geller-Mcgrath D.E."/>
            <person name="Sieber C.M.K."/>
            <person name="Emerson J.B."/>
            <person name="Anantharaman K."/>
            <person name="Thomas B.C."/>
            <person name="Malmstrom R."/>
            <person name="Stieglmeier M."/>
            <person name="Klingl A."/>
            <person name="Woyke T."/>
            <person name="Ryan C.M."/>
            <person name="Banfield J.F."/>
        </authorList>
    </citation>
    <scope>NUCLEOTIDE SEQUENCE [LARGE SCALE GENOMIC DNA]</scope>
</reference>
<dbReference type="InterPro" id="IPR001310">
    <property type="entry name" value="Histidine_triad_HIT"/>
</dbReference>
<evidence type="ECO:0000313" key="6">
    <source>
        <dbReference type="Proteomes" id="UP000228900"/>
    </source>
</evidence>
<proteinExistence type="predicted"/>
<dbReference type="InterPro" id="IPR039384">
    <property type="entry name" value="HINT"/>
</dbReference>
<dbReference type="Proteomes" id="UP000228900">
    <property type="component" value="Unassembled WGS sequence"/>
</dbReference>
<evidence type="ECO:0000313" key="5">
    <source>
        <dbReference type="EMBL" id="PIT94274.1"/>
    </source>
</evidence>
<dbReference type="InterPro" id="IPR036265">
    <property type="entry name" value="HIT-like_sf"/>
</dbReference>
<evidence type="ECO:0000256" key="2">
    <source>
        <dbReference type="PIRSR" id="PIRSR601310-3"/>
    </source>
</evidence>
<accession>A0A2M6WNG7</accession>
<dbReference type="PROSITE" id="PS51084">
    <property type="entry name" value="HIT_2"/>
    <property type="match status" value="1"/>
</dbReference>
<protein>
    <submittedName>
        <fullName evidence="5">HIT family protein</fullName>
    </submittedName>
</protein>
<gene>
    <name evidence="5" type="ORF">COT98_04580</name>
</gene>
<dbReference type="Gene3D" id="3.30.428.10">
    <property type="entry name" value="HIT-like"/>
    <property type="match status" value="1"/>
</dbReference>
<dbReference type="GO" id="GO:0009117">
    <property type="term" value="P:nucleotide metabolic process"/>
    <property type="evidence" value="ECO:0007669"/>
    <property type="project" value="TreeGrafter"/>
</dbReference>
<organism evidence="5 6">
    <name type="scientific">Candidatus Falkowbacteria bacterium CG10_big_fil_rev_8_21_14_0_10_39_9</name>
    <dbReference type="NCBI Taxonomy" id="1974566"/>
    <lineage>
        <taxon>Bacteria</taxon>
        <taxon>Candidatus Falkowiibacteriota</taxon>
    </lineage>
</organism>
<dbReference type="AlphaFoldDB" id="A0A2M6WNG7"/>
<feature type="short sequence motif" description="Histidine triad motif" evidence="2 3">
    <location>
        <begin position="96"/>
        <end position="100"/>
    </location>
</feature>
<comment type="caution">
    <text evidence="5">The sequence shown here is derived from an EMBL/GenBank/DDBJ whole genome shotgun (WGS) entry which is preliminary data.</text>
</comment>
<dbReference type="EMBL" id="PFAQ01000062">
    <property type="protein sequence ID" value="PIT94274.1"/>
    <property type="molecule type" value="Genomic_DNA"/>
</dbReference>
<dbReference type="GO" id="GO:0003824">
    <property type="term" value="F:catalytic activity"/>
    <property type="evidence" value="ECO:0007669"/>
    <property type="project" value="InterPro"/>
</dbReference>
<feature type="domain" description="HIT" evidence="4">
    <location>
        <begin position="4"/>
        <end position="111"/>
    </location>
</feature>
<sequence>MACIFCKIINGEIPAQVVYEDDSTMAFLDINPHSFGHTLVMPKKHFVNFEDTPGDVLAATMMTVKKVGRSLKDNLGVSGYNVYENNDPVAGQIIPHLHFHVIPRHENDGLEFWPQLKYGVGEAEAILSKIKIN</sequence>
<dbReference type="CDD" id="cd01277">
    <property type="entry name" value="HINT_subgroup"/>
    <property type="match status" value="1"/>
</dbReference>
<dbReference type="InterPro" id="IPR011146">
    <property type="entry name" value="HIT-like"/>
</dbReference>
<dbReference type="InterPro" id="IPR019808">
    <property type="entry name" value="Histidine_triad_CS"/>
</dbReference>
<dbReference type="PANTHER" id="PTHR46648:SF1">
    <property type="entry name" value="ADENOSINE 5'-MONOPHOSPHORAMIDASE HNT1"/>
    <property type="match status" value="1"/>
</dbReference>
<dbReference type="PROSITE" id="PS00892">
    <property type="entry name" value="HIT_1"/>
    <property type="match status" value="1"/>
</dbReference>
<evidence type="ECO:0000256" key="1">
    <source>
        <dbReference type="PIRSR" id="PIRSR601310-1"/>
    </source>
</evidence>
<evidence type="ECO:0000259" key="4">
    <source>
        <dbReference type="PROSITE" id="PS51084"/>
    </source>
</evidence>
<dbReference type="PANTHER" id="PTHR46648">
    <property type="entry name" value="HIT FAMILY PROTEIN 1"/>
    <property type="match status" value="1"/>
</dbReference>
<name>A0A2M6WNG7_9BACT</name>
<feature type="active site" description="Tele-AMP-histidine intermediate" evidence="1">
    <location>
        <position position="98"/>
    </location>
</feature>
<dbReference type="Pfam" id="PF01230">
    <property type="entry name" value="HIT"/>
    <property type="match status" value="1"/>
</dbReference>
<evidence type="ECO:0000256" key="3">
    <source>
        <dbReference type="PROSITE-ProRule" id="PRU00464"/>
    </source>
</evidence>
<dbReference type="PRINTS" id="PR00332">
    <property type="entry name" value="HISTRIAD"/>
</dbReference>
<dbReference type="SUPFAM" id="SSF54197">
    <property type="entry name" value="HIT-like"/>
    <property type="match status" value="1"/>
</dbReference>